<dbReference type="AlphaFoldDB" id="A0A4C1X5S9"/>
<accession>A0A4C1X5S9</accession>
<dbReference type="EMBL" id="BGZK01000753">
    <property type="protein sequence ID" value="GBP59111.1"/>
    <property type="molecule type" value="Genomic_DNA"/>
</dbReference>
<evidence type="ECO:0000313" key="1">
    <source>
        <dbReference type="EMBL" id="GBP59111.1"/>
    </source>
</evidence>
<keyword evidence="2" id="KW-1185">Reference proteome</keyword>
<comment type="caution">
    <text evidence="1">The sequence shown here is derived from an EMBL/GenBank/DDBJ whole genome shotgun (WGS) entry which is preliminary data.</text>
</comment>
<evidence type="ECO:0000313" key="2">
    <source>
        <dbReference type="Proteomes" id="UP000299102"/>
    </source>
</evidence>
<protein>
    <submittedName>
        <fullName evidence="1">Uncharacterized protein</fullName>
    </submittedName>
</protein>
<proteinExistence type="predicted"/>
<sequence>MNTTGTLLQDESISAGRAFHALMGRYTNVKITPSEPTPAAGVPCSGLALSDTCHRGECRPCTFCPDDLLGPKWGRKCACTPKREHKIRPRHFKSHLLININAPSMASGVNVNEFDLSCYF</sequence>
<organism evidence="1 2">
    <name type="scientific">Eumeta variegata</name>
    <name type="common">Bagworm moth</name>
    <name type="synonym">Eumeta japonica</name>
    <dbReference type="NCBI Taxonomy" id="151549"/>
    <lineage>
        <taxon>Eukaryota</taxon>
        <taxon>Metazoa</taxon>
        <taxon>Ecdysozoa</taxon>
        <taxon>Arthropoda</taxon>
        <taxon>Hexapoda</taxon>
        <taxon>Insecta</taxon>
        <taxon>Pterygota</taxon>
        <taxon>Neoptera</taxon>
        <taxon>Endopterygota</taxon>
        <taxon>Lepidoptera</taxon>
        <taxon>Glossata</taxon>
        <taxon>Ditrysia</taxon>
        <taxon>Tineoidea</taxon>
        <taxon>Psychidae</taxon>
        <taxon>Oiketicinae</taxon>
        <taxon>Eumeta</taxon>
    </lineage>
</organism>
<dbReference type="Proteomes" id="UP000299102">
    <property type="component" value="Unassembled WGS sequence"/>
</dbReference>
<gene>
    <name evidence="1" type="ORF">EVAR_44351_1</name>
</gene>
<name>A0A4C1X5S9_EUMVA</name>
<reference evidence="1 2" key="1">
    <citation type="journal article" date="2019" name="Commun. Biol.">
        <title>The bagworm genome reveals a unique fibroin gene that provides high tensile strength.</title>
        <authorList>
            <person name="Kono N."/>
            <person name="Nakamura H."/>
            <person name="Ohtoshi R."/>
            <person name="Tomita M."/>
            <person name="Numata K."/>
            <person name="Arakawa K."/>
        </authorList>
    </citation>
    <scope>NUCLEOTIDE SEQUENCE [LARGE SCALE GENOMIC DNA]</scope>
</reference>